<sequence length="227" mass="25635">MFAGRYREAADGFNSCDLNKVEKMMRPVLLNNLAFCQVKSGDSKAAQETLSRAFAEIANQPQSNVRPNLTYIQALARLEQNDLPGTEAALEKAKSLAEKLNGSELKAACMVIEGKLLCKQQRYDESAMFFKSAIEIFSSTDNPHFLNLCYAMHYYAQMLLESGDQKSALNIARKIMDYVASYQQREENTCERLKQRLRDSSRVRTASDLLTTSHREPLIELSTLDIS</sequence>
<feature type="non-terminal residue" evidence="1">
    <location>
        <position position="227"/>
    </location>
</feature>
<evidence type="ECO:0008006" key="2">
    <source>
        <dbReference type="Google" id="ProtNLM"/>
    </source>
</evidence>
<comment type="caution">
    <text evidence="1">The sequence shown here is derived from an EMBL/GenBank/DDBJ whole genome shotgun (WGS) entry which is preliminary data.</text>
</comment>
<dbReference type="Gene3D" id="1.25.40.10">
    <property type="entry name" value="Tetratricopeptide repeat domain"/>
    <property type="match status" value="1"/>
</dbReference>
<accession>X1NHV6</accession>
<reference evidence="1" key="1">
    <citation type="journal article" date="2014" name="Front. Microbiol.">
        <title>High frequency of phylogenetically diverse reductive dehalogenase-homologous genes in deep subseafloor sedimentary metagenomes.</title>
        <authorList>
            <person name="Kawai M."/>
            <person name="Futagami T."/>
            <person name="Toyoda A."/>
            <person name="Takaki Y."/>
            <person name="Nishi S."/>
            <person name="Hori S."/>
            <person name="Arai W."/>
            <person name="Tsubouchi T."/>
            <person name="Morono Y."/>
            <person name="Uchiyama I."/>
            <person name="Ito T."/>
            <person name="Fujiyama A."/>
            <person name="Inagaki F."/>
            <person name="Takami H."/>
        </authorList>
    </citation>
    <scope>NUCLEOTIDE SEQUENCE</scope>
    <source>
        <strain evidence="1">Expedition CK06-06</strain>
    </source>
</reference>
<organism evidence="1">
    <name type="scientific">marine sediment metagenome</name>
    <dbReference type="NCBI Taxonomy" id="412755"/>
    <lineage>
        <taxon>unclassified sequences</taxon>
        <taxon>metagenomes</taxon>
        <taxon>ecological metagenomes</taxon>
    </lineage>
</organism>
<dbReference type="SUPFAM" id="SSF48452">
    <property type="entry name" value="TPR-like"/>
    <property type="match status" value="1"/>
</dbReference>
<proteinExistence type="predicted"/>
<name>X1NHV6_9ZZZZ</name>
<dbReference type="EMBL" id="BARV01017707">
    <property type="protein sequence ID" value="GAI26380.1"/>
    <property type="molecule type" value="Genomic_DNA"/>
</dbReference>
<evidence type="ECO:0000313" key="1">
    <source>
        <dbReference type="EMBL" id="GAI26380.1"/>
    </source>
</evidence>
<gene>
    <name evidence="1" type="ORF">S06H3_30111</name>
</gene>
<dbReference type="InterPro" id="IPR011990">
    <property type="entry name" value="TPR-like_helical_dom_sf"/>
</dbReference>
<dbReference type="Pfam" id="PF13424">
    <property type="entry name" value="TPR_12"/>
    <property type="match status" value="1"/>
</dbReference>
<protein>
    <recommendedName>
        <fullName evidence="2">MalT-like TPR region domain-containing protein</fullName>
    </recommendedName>
</protein>
<dbReference type="AlphaFoldDB" id="X1NHV6"/>